<dbReference type="FunFam" id="3.30.70.330:FF:000232">
    <property type="entry name" value="RNA-binding domain-containing protein"/>
    <property type="match status" value="1"/>
</dbReference>
<accession>A0AAD6J3B7</accession>
<evidence type="ECO:0000256" key="2">
    <source>
        <dbReference type="PROSITE-ProRule" id="PRU00176"/>
    </source>
</evidence>
<evidence type="ECO:0000256" key="3">
    <source>
        <dbReference type="SAM" id="MobiDB-lite"/>
    </source>
</evidence>
<dbReference type="GO" id="GO:0005737">
    <property type="term" value="C:cytoplasm"/>
    <property type="evidence" value="ECO:0007669"/>
    <property type="project" value="TreeGrafter"/>
</dbReference>
<comment type="caution">
    <text evidence="5">The sequence shown here is derived from an EMBL/GenBank/DDBJ whole genome shotgun (WGS) entry which is preliminary data.</text>
</comment>
<dbReference type="FunFam" id="3.30.70.330:FF:000280">
    <property type="entry name" value="RNA-binding domain-containing protein"/>
    <property type="match status" value="1"/>
</dbReference>
<keyword evidence="1 2" id="KW-0694">RNA-binding</keyword>
<feature type="compositionally biased region" description="Basic residues" evidence="3">
    <location>
        <begin position="27"/>
        <end position="42"/>
    </location>
</feature>
<dbReference type="InterPro" id="IPR036065">
    <property type="entry name" value="BolA-like_sf"/>
</dbReference>
<feature type="compositionally biased region" description="Basic and acidic residues" evidence="3">
    <location>
        <begin position="43"/>
        <end position="52"/>
    </location>
</feature>
<dbReference type="AlphaFoldDB" id="A0AAD6J3B7"/>
<dbReference type="Pfam" id="PF00076">
    <property type="entry name" value="RRM_1"/>
    <property type="match status" value="3"/>
</dbReference>
<evidence type="ECO:0000313" key="5">
    <source>
        <dbReference type="EMBL" id="KAJ6263759.1"/>
    </source>
</evidence>
<protein>
    <submittedName>
        <fullName evidence="5">Nucleolin</fullName>
    </submittedName>
</protein>
<feature type="domain" description="RRM" evidence="4">
    <location>
        <begin position="105"/>
        <end position="182"/>
    </location>
</feature>
<dbReference type="EMBL" id="JAQGDS010000002">
    <property type="protein sequence ID" value="KAJ6263759.1"/>
    <property type="molecule type" value="Genomic_DNA"/>
</dbReference>
<dbReference type="Proteomes" id="UP001221413">
    <property type="component" value="Unassembled WGS sequence"/>
</dbReference>
<dbReference type="SUPFAM" id="SSF54928">
    <property type="entry name" value="RNA-binding domain, RBD"/>
    <property type="match status" value="3"/>
</dbReference>
<dbReference type="GO" id="GO:0005634">
    <property type="term" value="C:nucleus"/>
    <property type="evidence" value="ECO:0007669"/>
    <property type="project" value="TreeGrafter"/>
</dbReference>
<dbReference type="PANTHER" id="PTHR23003:SF3">
    <property type="entry name" value="FI21236P1-RELATED"/>
    <property type="match status" value="1"/>
</dbReference>
<evidence type="ECO:0000313" key="6">
    <source>
        <dbReference type="Proteomes" id="UP001221413"/>
    </source>
</evidence>
<dbReference type="Gene3D" id="3.30.70.330">
    <property type="match status" value="3"/>
</dbReference>
<feature type="compositionally biased region" description="Polar residues" evidence="3">
    <location>
        <begin position="1"/>
        <end position="11"/>
    </location>
</feature>
<dbReference type="InterPro" id="IPR002634">
    <property type="entry name" value="BolA"/>
</dbReference>
<dbReference type="InterPro" id="IPR012677">
    <property type="entry name" value="Nucleotide-bd_a/b_plait_sf"/>
</dbReference>
<dbReference type="PANTHER" id="PTHR23003">
    <property type="entry name" value="RNA RECOGNITION MOTIF RRM DOMAIN CONTAINING PROTEIN"/>
    <property type="match status" value="1"/>
</dbReference>
<dbReference type="CDD" id="cd00590">
    <property type="entry name" value="RRM_SF"/>
    <property type="match status" value="1"/>
</dbReference>
<dbReference type="GO" id="GO:0003729">
    <property type="term" value="F:mRNA binding"/>
    <property type="evidence" value="ECO:0007669"/>
    <property type="project" value="TreeGrafter"/>
</dbReference>
<dbReference type="SUPFAM" id="SSF82657">
    <property type="entry name" value="BolA-like"/>
    <property type="match status" value="1"/>
</dbReference>
<dbReference type="InterPro" id="IPR000504">
    <property type="entry name" value="RRM_dom"/>
</dbReference>
<gene>
    <name evidence="5" type="ORF">Dda_2330</name>
</gene>
<feature type="region of interest" description="Disordered" evidence="3">
    <location>
        <begin position="1"/>
        <end position="104"/>
    </location>
</feature>
<dbReference type="SMART" id="SM00360">
    <property type="entry name" value="RRM"/>
    <property type="match status" value="3"/>
</dbReference>
<keyword evidence="6" id="KW-1185">Reference proteome</keyword>
<evidence type="ECO:0000256" key="1">
    <source>
        <dbReference type="ARBA" id="ARBA00022884"/>
    </source>
</evidence>
<dbReference type="PROSITE" id="PS50102">
    <property type="entry name" value="RRM"/>
    <property type="match status" value="3"/>
</dbReference>
<reference evidence="5" key="1">
    <citation type="submission" date="2023-01" db="EMBL/GenBank/DDBJ databases">
        <title>The chitinases involved in constricting ring structure development in the nematode-trapping fungus Drechslerella dactyloides.</title>
        <authorList>
            <person name="Wang R."/>
            <person name="Zhang L."/>
            <person name="Tang P."/>
            <person name="Li S."/>
            <person name="Liang L."/>
        </authorList>
    </citation>
    <scope>NUCLEOTIDE SEQUENCE</scope>
    <source>
        <strain evidence="5">YMF1.00031</strain>
    </source>
</reference>
<dbReference type="Gene3D" id="3.10.20.90">
    <property type="entry name" value="Phosphatidylinositol 3-kinase Catalytic Subunit, Chain A, domain 1"/>
    <property type="match status" value="1"/>
</dbReference>
<dbReference type="GO" id="GO:1990904">
    <property type="term" value="C:ribonucleoprotein complex"/>
    <property type="evidence" value="ECO:0007669"/>
    <property type="project" value="TreeGrafter"/>
</dbReference>
<proteinExistence type="predicted"/>
<dbReference type="Pfam" id="PF01722">
    <property type="entry name" value="BolA"/>
    <property type="match status" value="1"/>
</dbReference>
<name>A0AAD6J3B7_DREDA</name>
<dbReference type="FunFam" id="3.30.70.330:FF:000145">
    <property type="entry name" value="Putative RNP domain-containing protein"/>
    <property type="match status" value="1"/>
</dbReference>
<sequence length="595" mass="63186">MLMDNNNGSSYRQRDRSRSPYRDRARSPRHSRRRSYSPRSRSRSRDRDDYRRRDRSRSPMTGSGNQGGYSGHHGGRGGPPRSYEDRAAAKEAMMQSVRESSQQDRRVYVGNLSYDVKWHHLKDFMRQAGEVLFADVLLLPNGMSKGCGIVEYATRDQAQNAVNTLSNQNLMGRLVYVREDREAEPRFTGPPGAARTGGPGGGGGYGGGYGGGGGGGGGTGYAAAGGSMGGSSNAGGGRQIFVSNLPFHVGWQDLKDMFRQAGSVVRADVHIGHDGRPKGSGIVAFETAEDAKNAIQQFNGYDWQGRVLEVREDRFAGSTPFGGGGGGYGGGRGGFGGGFGGRGGGGGFGRGGFGGNRGGFGGGFGGGRGGGFAGGDFSAPQAQPNPFTDFAIGGGDRSTTIFVRNLPWSTSNDDLVELFTTIGKVERAEIQYEPSGRSRGTGVVQFDTIENAETAISKFTGYQYGGRPLGLSFVKYTNAKGGDAMEETSRAALIERRIGMADGSGITAEVLERTIREKLGATYVQVVDNSGGCGQIFEAVIVSPQFEGKTSLAKSRLVNTMLKEEIARIHAWSNKTYTPAQWEKVQGSQTEASGA</sequence>
<dbReference type="InterPro" id="IPR050374">
    <property type="entry name" value="RRT5_SRSF_SR"/>
</dbReference>
<organism evidence="5 6">
    <name type="scientific">Drechslerella dactyloides</name>
    <name type="common">Nematode-trapping fungus</name>
    <name type="synonym">Arthrobotrys dactyloides</name>
    <dbReference type="NCBI Taxonomy" id="74499"/>
    <lineage>
        <taxon>Eukaryota</taxon>
        <taxon>Fungi</taxon>
        <taxon>Dikarya</taxon>
        <taxon>Ascomycota</taxon>
        <taxon>Pezizomycotina</taxon>
        <taxon>Orbiliomycetes</taxon>
        <taxon>Orbiliales</taxon>
        <taxon>Orbiliaceae</taxon>
        <taxon>Drechslerella</taxon>
    </lineage>
</organism>
<evidence type="ECO:0000259" key="4">
    <source>
        <dbReference type="PROSITE" id="PS50102"/>
    </source>
</evidence>
<feature type="domain" description="RRM" evidence="4">
    <location>
        <begin position="238"/>
        <end position="315"/>
    </location>
</feature>
<feature type="compositionally biased region" description="Gly residues" evidence="3">
    <location>
        <begin position="64"/>
        <end position="78"/>
    </location>
</feature>
<feature type="domain" description="RRM" evidence="4">
    <location>
        <begin position="399"/>
        <end position="476"/>
    </location>
</feature>
<feature type="compositionally biased region" description="Basic and acidic residues" evidence="3">
    <location>
        <begin position="12"/>
        <end position="26"/>
    </location>
</feature>
<dbReference type="InterPro" id="IPR035979">
    <property type="entry name" value="RBD_domain_sf"/>
</dbReference>